<accession>A0ABR6VPW7</accession>
<keyword evidence="4" id="KW-1185">Reference proteome</keyword>
<feature type="chain" id="PRO_5046973385" evidence="1">
    <location>
        <begin position="23"/>
        <end position="598"/>
    </location>
</feature>
<dbReference type="InterPro" id="IPR026444">
    <property type="entry name" value="Secre_tail"/>
</dbReference>
<sequence>MKSSLQFLLMSMVALLQTAAYGQRTTLYHENFSGTVTNLTYSGGERAWQTANTPMNSDSYPKASKTEHLKTGKDAGTYILELGEFSTGGYEDVRVSWGGKSVGEVKIKLEYSYNGGLYVPVENWYDVGTEWSQVNAEQEIPLPACFNKGRVKLRWTYRSTGSSTVYAIDDITITGIPYGGPKIPSLTSTFQWNSRPVRETENPFTVVKHKSSNFYEQDGVLMQWDKEQVGSAAMYTQQTTYNYQGVSFAIEQSLAGNTTSNHYTVSKLYFTNKSVKGLSFTLYDIDRSGNQFLDILKIMAFRNGEATPIFPQKNLVQTTSNNEFAVEGSNVLIRSKSQSNGGANIDNSSSEADVTVTFQEAVDRVEIYYYNGANYGSKASHQGFAVSDLSWRHIDLPTPPVDFGTQSGPGDQTGPGPNPLPITLLSFEVKKIAEGAKLSWATAAEKDNDRFVVERSQDGKIFKAIGEVKGAGTSLALQKYSFVDPSPQAGVNYYRLTQLDYNGKSETHKTIYLAIKPGPATALALTTYPNPATEELTIKPSTSSSEDQTFHILNSAGGLVKTVVLPKNETSVQLSVRDFASGLYLVKSEKSVSKFYKR</sequence>
<evidence type="ECO:0000313" key="4">
    <source>
        <dbReference type="Proteomes" id="UP000659698"/>
    </source>
</evidence>
<gene>
    <name evidence="3" type="ORF">H7U12_06050</name>
</gene>
<evidence type="ECO:0000313" key="3">
    <source>
        <dbReference type="EMBL" id="MBC3539234.1"/>
    </source>
</evidence>
<evidence type="ECO:0000256" key="1">
    <source>
        <dbReference type="SAM" id="SignalP"/>
    </source>
</evidence>
<keyword evidence="1" id="KW-0732">Signal</keyword>
<comment type="caution">
    <text evidence="3">The sequence shown here is derived from an EMBL/GenBank/DDBJ whole genome shotgun (WGS) entry which is preliminary data.</text>
</comment>
<organism evidence="3 4">
    <name type="scientific">Rufibacter sediminis</name>
    <dbReference type="NCBI Taxonomy" id="2762756"/>
    <lineage>
        <taxon>Bacteria</taxon>
        <taxon>Pseudomonadati</taxon>
        <taxon>Bacteroidota</taxon>
        <taxon>Cytophagia</taxon>
        <taxon>Cytophagales</taxon>
        <taxon>Hymenobacteraceae</taxon>
        <taxon>Rufibacter</taxon>
    </lineage>
</organism>
<evidence type="ECO:0000259" key="2">
    <source>
        <dbReference type="Pfam" id="PF18962"/>
    </source>
</evidence>
<name>A0ABR6VPW7_9BACT</name>
<protein>
    <submittedName>
        <fullName evidence="3">T9SS type A sorting domain-containing protein</fullName>
    </submittedName>
</protein>
<dbReference type="Pfam" id="PF18962">
    <property type="entry name" value="Por_Secre_tail"/>
    <property type="match status" value="1"/>
</dbReference>
<dbReference type="RefSeq" id="WP_206683885.1">
    <property type="nucleotide sequence ID" value="NZ_JACOAF010000017.1"/>
</dbReference>
<dbReference type="EMBL" id="JACOAF010000017">
    <property type="protein sequence ID" value="MBC3539234.1"/>
    <property type="molecule type" value="Genomic_DNA"/>
</dbReference>
<dbReference type="NCBIfam" id="TIGR04183">
    <property type="entry name" value="Por_Secre_tail"/>
    <property type="match status" value="1"/>
</dbReference>
<feature type="signal peptide" evidence="1">
    <location>
        <begin position="1"/>
        <end position="22"/>
    </location>
</feature>
<feature type="domain" description="Secretion system C-terminal sorting" evidence="2">
    <location>
        <begin position="528"/>
        <end position="595"/>
    </location>
</feature>
<reference evidence="3 4" key="1">
    <citation type="journal article" date="2019" name="Int. J. Syst. Evol. Microbiol.">
        <title>Rufibacter sediminis sp. nov., isolated from freshwater lake sediment.</title>
        <authorList>
            <person name="Qu J.H."/>
            <person name="Zhang L.J."/>
            <person name="Fu Y.H."/>
            <person name="Li H.F."/>
        </authorList>
    </citation>
    <scope>NUCLEOTIDE SEQUENCE [LARGE SCALE GENOMIC DNA]</scope>
    <source>
        <strain evidence="3 4">H-1</strain>
    </source>
</reference>
<proteinExistence type="predicted"/>
<dbReference type="Proteomes" id="UP000659698">
    <property type="component" value="Unassembled WGS sequence"/>
</dbReference>